<dbReference type="EC" id="4.1.2.25" evidence="6"/>
<organism evidence="8 9">
    <name type="scientific">Sulfobacillus benefaciens</name>
    <dbReference type="NCBI Taxonomy" id="453960"/>
    <lineage>
        <taxon>Bacteria</taxon>
        <taxon>Bacillati</taxon>
        <taxon>Bacillota</taxon>
        <taxon>Clostridia</taxon>
        <taxon>Eubacteriales</taxon>
        <taxon>Clostridiales Family XVII. Incertae Sedis</taxon>
        <taxon>Sulfobacillus</taxon>
    </lineage>
</organism>
<reference evidence="8 9" key="1">
    <citation type="journal article" date="2014" name="BMC Genomics">
        <title>Comparison of environmental and isolate Sulfobacillus genomes reveals diverse carbon, sulfur, nitrogen, and hydrogen metabolisms.</title>
        <authorList>
            <person name="Justice N.B."/>
            <person name="Norman A."/>
            <person name="Brown C.T."/>
            <person name="Singh A."/>
            <person name="Thomas B.C."/>
            <person name="Banfield J.F."/>
        </authorList>
    </citation>
    <scope>NUCLEOTIDE SEQUENCE [LARGE SCALE GENOMIC DNA]</scope>
    <source>
        <strain evidence="8">AMDSBA4</strain>
    </source>
</reference>
<comment type="function">
    <text evidence="6">Catalyzes the conversion of 7,8-dihydroneopterin to 6-hydroxymethyl-7,8-dihydropterin.</text>
</comment>
<evidence type="ECO:0000256" key="3">
    <source>
        <dbReference type="ARBA" id="ARBA00005708"/>
    </source>
</evidence>
<accession>A0A2T2XD59</accession>
<comment type="catalytic activity">
    <reaction evidence="1 6">
        <text>7,8-dihydroneopterin = 6-hydroxymethyl-7,8-dihydropterin + glycolaldehyde</text>
        <dbReference type="Rhea" id="RHEA:10540"/>
        <dbReference type="ChEBI" id="CHEBI:17001"/>
        <dbReference type="ChEBI" id="CHEBI:17071"/>
        <dbReference type="ChEBI" id="CHEBI:44841"/>
        <dbReference type="EC" id="4.1.2.25"/>
    </reaction>
</comment>
<dbReference type="Gene3D" id="3.30.1130.10">
    <property type="match status" value="1"/>
</dbReference>
<dbReference type="NCBIfam" id="TIGR00526">
    <property type="entry name" value="folB_dom"/>
    <property type="match status" value="1"/>
</dbReference>
<dbReference type="SUPFAM" id="SSF55620">
    <property type="entry name" value="Tetrahydrobiopterin biosynthesis enzymes-like"/>
    <property type="match status" value="1"/>
</dbReference>
<dbReference type="Proteomes" id="UP000242972">
    <property type="component" value="Unassembled WGS sequence"/>
</dbReference>
<evidence type="ECO:0000256" key="1">
    <source>
        <dbReference type="ARBA" id="ARBA00001353"/>
    </source>
</evidence>
<dbReference type="SMART" id="SM00905">
    <property type="entry name" value="FolB"/>
    <property type="match status" value="1"/>
</dbReference>
<evidence type="ECO:0000256" key="5">
    <source>
        <dbReference type="ARBA" id="ARBA00023239"/>
    </source>
</evidence>
<sequence>MNDCIKLKDLTFQACHGALPHERRIAQEFRVDVTLWTSLDRAGKSDRLEDTLSYADVADVVAAVMSGPVHNLLESLANDIASQILSRFSVTKVGVTVKKMAPPLKMPSGPAQVEIERHG</sequence>
<dbReference type="AlphaFoldDB" id="A0A2T2XD59"/>
<evidence type="ECO:0000256" key="6">
    <source>
        <dbReference type="RuleBase" id="RU362079"/>
    </source>
</evidence>
<protein>
    <recommendedName>
        <fullName evidence="6">7,8-dihydroneopterin aldolase</fullName>
        <ecNumber evidence="6">4.1.2.25</ecNumber>
    </recommendedName>
</protein>
<comment type="pathway">
    <text evidence="2 6">Cofactor biosynthesis; tetrahydrofolate biosynthesis; 2-amino-4-hydroxy-6-hydroxymethyl-7,8-dihydropteridine diphosphate from 7,8-dihydroneopterin triphosphate: step 3/4.</text>
</comment>
<dbReference type="EMBL" id="PXYW01000041">
    <property type="protein sequence ID" value="PSR32439.1"/>
    <property type="molecule type" value="Genomic_DNA"/>
</dbReference>
<dbReference type="InterPro" id="IPR006157">
    <property type="entry name" value="FolB_dom"/>
</dbReference>
<gene>
    <name evidence="8" type="primary">folB</name>
    <name evidence="8" type="ORF">C7B46_14380</name>
</gene>
<dbReference type="GO" id="GO:0046656">
    <property type="term" value="P:folic acid biosynthetic process"/>
    <property type="evidence" value="ECO:0007669"/>
    <property type="project" value="UniProtKB-UniRule"/>
</dbReference>
<evidence type="ECO:0000313" key="8">
    <source>
        <dbReference type="EMBL" id="PSR32439.1"/>
    </source>
</evidence>
<evidence type="ECO:0000256" key="4">
    <source>
        <dbReference type="ARBA" id="ARBA00022909"/>
    </source>
</evidence>
<dbReference type="PANTHER" id="PTHR42844">
    <property type="entry name" value="DIHYDRONEOPTERIN ALDOLASE 1-RELATED"/>
    <property type="match status" value="1"/>
</dbReference>
<dbReference type="GO" id="GO:0004150">
    <property type="term" value="F:dihydroneopterin aldolase activity"/>
    <property type="evidence" value="ECO:0007669"/>
    <property type="project" value="UniProtKB-UniRule"/>
</dbReference>
<dbReference type="GO" id="GO:0046654">
    <property type="term" value="P:tetrahydrofolate biosynthetic process"/>
    <property type="evidence" value="ECO:0007669"/>
    <property type="project" value="UniProtKB-UniRule"/>
</dbReference>
<proteinExistence type="inferred from homology"/>
<dbReference type="PANTHER" id="PTHR42844:SF1">
    <property type="entry name" value="DIHYDRONEOPTERIN ALDOLASE 1-RELATED"/>
    <property type="match status" value="1"/>
</dbReference>
<dbReference type="NCBIfam" id="TIGR00525">
    <property type="entry name" value="folB"/>
    <property type="match status" value="1"/>
</dbReference>
<dbReference type="Pfam" id="PF02152">
    <property type="entry name" value="FolB"/>
    <property type="match status" value="1"/>
</dbReference>
<dbReference type="UniPathway" id="UPA00077">
    <property type="reaction ID" value="UER00154"/>
</dbReference>
<feature type="domain" description="Dihydroneopterin aldolase/epimerase" evidence="7">
    <location>
        <begin position="5"/>
        <end position="117"/>
    </location>
</feature>
<keyword evidence="5 6" id="KW-0456">Lyase</keyword>
<evidence type="ECO:0000313" key="9">
    <source>
        <dbReference type="Proteomes" id="UP000242972"/>
    </source>
</evidence>
<evidence type="ECO:0000259" key="7">
    <source>
        <dbReference type="SMART" id="SM00905"/>
    </source>
</evidence>
<keyword evidence="4 6" id="KW-0289">Folate biosynthesis</keyword>
<comment type="caution">
    <text evidence="8">The sequence shown here is derived from an EMBL/GenBank/DDBJ whole genome shotgun (WGS) entry which is preliminary data.</text>
</comment>
<comment type="similarity">
    <text evidence="3 6">Belongs to the DHNA family.</text>
</comment>
<dbReference type="InterPro" id="IPR006156">
    <property type="entry name" value="Dihydroneopterin_aldolase"/>
</dbReference>
<dbReference type="GO" id="GO:0005737">
    <property type="term" value="C:cytoplasm"/>
    <property type="evidence" value="ECO:0007669"/>
    <property type="project" value="TreeGrafter"/>
</dbReference>
<evidence type="ECO:0000256" key="2">
    <source>
        <dbReference type="ARBA" id="ARBA00005013"/>
    </source>
</evidence>
<dbReference type="InterPro" id="IPR043133">
    <property type="entry name" value="GTP-CH-I_C/QueF"/>
</dbReference>
<name>A0A2T2XD59_9FIRM</name>